<dbReference type="GO" id="GO:0050660">
    <property type="term" value="F:flavin adenine dinucleotide binding"/>
    <property type="evidence" value="ECO:0007669"/>
    <property type="project" value="UniProtKB-UniRule"/>
</dbReference>
<feature type="domain" description="C3H1-type" evidence="22">
    <location>
        <begin position="106"/>
        <end position="132"/>
    </location>
</feature>
<evidence type="ECO:0000256" key="8">
    <source>
        <dbReference type="ARBA" id="ARBA00022737"/>
    </source>
</evidence>
<keyword evidence="4 20" id="KW-0288">FMN</keyword>
<dbReference type="AlphaFoldDB" id="A0AAV9BDW7"/>
<comment type="caution">
    <text evidence="23">The sequence shown here is derived from an EMBL/GenBank/DDBJ whole genome shotgun (WGS) entry which is preliminary data.</text>
</comment>
<dbReference type="Proteomes" id="UP001179952">
    <property type="component" value="Unassembled WGS sequence"/>
</dbReference>
<dbReference type="SUPFAM" id="SSF51395">
    <property type="entry name" value="FMN-linked oxidoreductases"/>
    <property type="match status" value="1"/>
</dbReference>
<evidence type="ECO:0000256" key="14">
    <source>
        <dbReference type="ARBA" id="ARBA00045934"/>
    </source>
</evidence>
<evidence type="ECO:0000256" key="7">
    <source>
        <dbReference type="ARBA" id="ARBA00022723"/>
    </source>
</evidence>
<comment type="catalytic activity">
    <reaction evidence="17">
        <text>a 5,6-dihydrouridine in mRNA + NADP(+) = a uridine in mRNA + NADPH + H(+)</text>
        <dbReference type="Rhea" id="RHEA:69855"/>
        <dbReference type="Rhea" id="RHEA-COMP:14658"/>
        <dbReference type="Rhea" id="RHEA-COMP:17789"/>
        <dbReference type="ChEBI" id="CHEBI:15378"/>
        <dbReference type="ChEBI" id="CHEBI:57783"/>
        <dbReference type="ChEBI" id="CHEBI:58349"/>
        <dbReference type="ChEBI" id="CHEBI:65315"/>
        <dbReference type="ChEBI" id="CHEBI:74443"/>
    </reaction>
    <physiologicalReaction direction="right-to-left" evidence="17">
        <dbReference type="Rhea" id="RHEA:69857"/>
    </physiologicalReaction>
</comment>
<evidence type="ECO:0000259" key="22">
    <source>
        <dbReference type="PROSITE" id="PS50103"/>
    </source>
</evidence>
<comment type="function">
    <text evidence="14">Catalyzes the synthesis of dihydrouridine, a modified base found in the D-loop of most tRNAs. Specifically modifies U47 in cytoplasmic tRNAs. Catalyzes the synthesis of dihydrouridine in some mRNAs, thereby affecting their translation.</text>
</comment>
<dbReference type="PROSITE" id="PS01136">
    <property type="entry name" value="UPF0034"/>
    <property type="match status" value="1"/>
</dbReference>
<dbReference type="Pfam" id="PF01207">
    <property type="entry name" value="Dus"/>
    <property type="match status" value="1"/>
</dbReference>
<keyword evidence="6 20" id="KW-0819">tRNA processing</keyword>
<evidence type="ECO:0000256" key="13">
    <source>
        <dbReference type="ARBA" id="ARBA00023027"/>
    </source>
</evidence>
<comment type="catalytic activity">
    <reaction evidence="16">
        <text>a 5,6-dihydrouridine in mRNA + NAD(+) = a uridine in mRNA + NADH + H(+)</text>
        <dbReference type="Rhea" id="RHEA:69851"/>
        <dbReference type="Rhea" id="RHEA-COMP:14658"/>
        <dbReference type="Rhea" id="RHEA-COMP:17789"/>
        <dbReference type="ChEBI" id="CHEBI:15378"/>
        <dbReference type="ChEBI" id="CHEBI:57540"/>
        <dbReference type="ChEBI" id="CHEBI:57945"/>
        <dbReference type="ChEBI" id="CHEBI:65315"/>
        <dbReference type="ChEBI" id="CHEBI:74443"/>
    </reaction>
    <physiologicalReaction direction="right-to-left" evidence="16">
        <dbReference type="Rhea" id="RHEA:69853"/>
    </physiologicalReaction>
</comment>
<keyword evidence="8" id="KW-0677">Repeat</keyword>
<proteinExistence type="inferred from homology"/>
<evidence type="ECO:0000256" key="2">
    <source>
        <dbReference type="ARBA" id="ARBA00012376"/>
    </source>
</evidence>
<evidence type="ECO:0000256" key="4">
    <source>
        <dbReference type="ARBA" id="ARBA00022643"/>
    </source>
</evidence>
<dbReference type="GO" id="GO:0003723">
    <property type="term" value="F:RNA binding"/>
    <property type="evidence" value="ECO:0007669"/>
    <property type="project" value="TreeGrafter"/>
</dbReference>
<keyword evidence="3 20" id="KW-0285">Flavoprotein</keyword>
<keyword evidence="11" id="KW-0521">NADP</keyword>
<dbReference type="CDD" id="cd02801">
    <property type="entry name" value="DUS_like_FMN"/>
    <property type="match status" value="1"/>
</dbReference>
<keyword evidence="9 19" id="KW-0863">Zinc-finger</keyword>
<evidence type="ECO:0000256" key="3">
    <source>
        <dbReference type="ARBA" id="ARBA00022630"/>
    </source>
</evidence>
<dbReference type="InterPro" id="IPR018517">
    <property type="entry name" value="tRNA_hU_synthase_CS"/>
</dbReference>
<organism evidence="23 24">
    <name type="scientific">Acorus gramineus</name>
    <name type="common">Dwarf sweet flag</name>
    <dbReference type="NCBI Taxonomy" id="55184"/>
    <lineage>
        <taxon>Eukaryota</taxon>
        <taxon>Viridiplantae</taxon>
        <taxon>Streptophyta</taxon>
        <taxon>Embryophyta</taxon>
        <taxon>Tracheophyta</taxon>
        <taxon>Spermatophyta</taxon>
        <taxon>Magnoliopsida</taxon>
        <taxon>Liliopsida</taxon>
        <taxon>Acoraceae</taxon>
        <taxon>Acorus</taxon>
    </lineage>
</organism>
<evidence type="ECO:0000256" key="6">
    <source>
        <dbReference type="ARBA" id="ARBA00022694"/>
    </source>
</evidence>
<dbReference type="GO" id="GO:0008270">
    <property type="term" value="F:zinc ion binding"/>
    <property type="evidence" value="ECO:0007669"/>
    <property type="project" value="UniProtKB-KW"/>
</dbReference>
<dbReference type="FunFam" id="3.20.20.70:FF:000067">
    <property type="entry name" value="tRNA-dihydrouridine(47) synthase [NAD(P)(+)]"/>
    <property type="match status" value="1"/>
</dbReference>
<evidence type="ECO:0000256" key="19">
    <source>
        <dbReference type="PROSITE-ProRule" id="PRU00723"/>
    </source>
</evidence>
<dbReference type="PANTHER" id="PTHR45846:SF1">
    <property type="entry name" value="TRNA-DIHYDROURIDINE(47) SYNTHASE [NAD(P)(+)]-LIKE"/>
    <property type="match status" value="1"/>
</dbReference>
<dbReference type="EC" id="1.3.1.-" evidence="20"/>
<evidence type="ECO:0000256" key="17">
    <source>
        <dbReference type="ARBA" id="ARBA00049447"/>
    </source>
</evidence>
<comment type="similarity">
    <text evidence="20">Belongs to the dus family. Dus3 subfamily.</text>
</comment>
<keyword evidence="5" id="KW-0507">mRNA processing</keyword>
<evidence type="ECO:0000256" key="11">
    <source>
        <dbReference type="ARBA" id="ARBA00022857"/>
    </source>
</evidence>
<dbReference type="GO" id="GO:0102265">
    <property type="term" value="F:tRNA-dihydrouridine47 synthase activity"/>
    <property type="evidence" value="ECO:0007669"/>
    <property type="project" value="UniProtKB-EC"/>
</dbReference>
<feature type="zinc finger region" description="C3H1-type" evidence="19">
    <location>
        <begin position="106"/>
        <end position="132"/>
    </location>
</feature>
<keyword evidence="24" id="KW-1185">Reference proteome</keyword>
<feature type="region of interest" description="Disordered" evidence="21">
    <location>
        <begin position="1"/>
        <end position="25"/>
    </location>
</feature>
<dbReference type="Gene3D" id="3.20.20.70">
    <property type="entry name" value="Aldolase class I"/>
    <property type="match status" value="1"/>
</dbReference>
<evidence type="ECO:0000256" key="12">
    <source>
        <dbReference type="ARBA" id="ARBA00023002"/>
    </source>
</evidence>
<feature type="region of interest" description="Disordered" evidence="21">
    <location>
        <begin position="50"/>
        <end position="75"/>
    </location>
</feature>
<keyword evidence="12 20" id="KW-0560">Oxidoreductase</keyword>
<dbReference type="PANTHER" id="PTHR45846">
    <property type="entry name" value="TRNA-DIHYDROURIDINE(47) SYNTHASE [NAD(P)(+)]-LIKE"/>
    <property type="match status" value="1"/>
</dbReference>
<dbReference type="InterPro" id="IPR013785">
    <property type="entry name" value="Aldolase_TIM"/>
</dbReference>
<evidence type="ECO:0000256" key="1">
    <source>
        <dbReference type="ARBA" id="ARBA00001917"/>
    </source>
</evidence>
<evidence type="ECO:0000313" key="24">
    <source>
        <dbReference type="Proteomes" id="UP001179952"/>
    </source>
</evidence>
<evidence type="ECO:0000256" key="16">
    <source>
        <dbReference type="ARBA" id="ARBA00048342"/>
    </source>
</evidence>
<gene>
    <name evidence="23" type="ORF">QJS04_geneDACA015216</name>
</gene>
<reference evidence="23" key="2">
    <citation type="submission" date="2023-06" db="EMBL/GenBank/DDBJ databases">
        <authorList>
            <person name="Ma L."/>
            <person name="Liu K.-W."/>
            <person name="Li Z."/>
            <person name="Hsiao Y.-Y."/>
            <person name="Qi Y."/>
            <person name="Fu T."/>
            <person name="Tang G."/>
            <person name="Zhang D."/>
            <person name="Sun W.-H."/>
            <person name="Liu D.-K."/>
            <person name="Li Y."/>
            <person name="Chen G.-Z."/>
            <person name="Liu X.-D."/>
            <person name="Liao X.-Y."/>
            <person name="Jiang Y.-T."/>
            <person name="Yu X."/>
            <person name="Hao Y."/>
            <person name="Huang J."/>
            <person name="Zhao X.-W."/>
            <person name="Ke S."/>
            <person name="Chen Y.-Y."/>
            <person name="Wu W.-L."/>
            <person name="Hsu J.-L."/>
            <person name="Lin Y.-F."/>
            <person name="Huang M.-D."/>
            <person name="Li C.-Y."/>
            <person name="Huang L."/>
            <person name="Wang Z.-W."/>
            <person name="Zhao X."/>
            <person name="Zhong W.-Y."/>
            <person name="Peng D.-H."/>
            <person name="Ahmad S."/>
            <person name="Lan S."/>
            <person name="Zhang J.-S."/>
            <person name="Tsai W.-C."/>
            <person name="Van De Peer Y."/>
            <person name="Liu Z.-J."/>
        </authorList>
    </citation>
    <scope>NUCLEOTIDE SEQUENCE</scope>
    <source>
        <strain evidence="23">SCP</strain>
        <tissue evidence="23">Leaves</tissue>
    </source>
</reference>
<keyword evidence="13" id="KW-0520">NAD</keyword>
<evidence type="ECO:0000256" key="9">
    <source>
        <dbReference type="ARBA" id="ARBA00022771"/>
    </source>
</evidence>
<dbReference type="Pfam" id="PF25585">
    <property type="entry name" value="zf-CCCH_DUS3L"/>
    <property type="match status" value="1"/>
</dbReference>
<dbReference type="EMBL" id="JAUJYN010000004">
    <property type="protein sequence ID" value="KAK1274591.1"/>
    <property type="molecule type" value="Genomic_DNA"/>
</dbReference>
<keyword evidence="7 19" id="KW-0479">Metal-binding</keyword>
<keyword evidence="10 19" id="KW-0862">Zinc</keyword>
<evidence type="ECO:0000256" key="10">
    <source>
        <dbReference type="ARBA" id="ARBA00022833"/>
    </source>
</evidence>
<sequence>METALAEAPLPSPGGGEEALQPPIAPVHRSPEDLVAKAIAPVKPEFLLPPPLLRPHQSSTTCGGGSSNAKSHGESEIRISAVVKEKKSKRQLKRERRKEQKSALHICPVVAKTKNINACKYHGNCRFSHDLDAFLAQKPEDLEGNCPFLNVEEVCPYGIACRFSGSHKDGASETLNSKKKSSEINGLSKDVQKLLWKNKISFPRADAQLKLLGLLGKKNSKTIQDQEEGCPAVVANGSQTLETDNGGDVGYEVRDSVENLPATCMEENCSDDASGYDNIKTFKKAKNQDNVKSSSAPEGCVARTGSKDILMANFCAPETDSSFKLNAREKKIIDFRGKLYLAPLTTVGNLPFRRVCKVLGADITCGEMAMCTNLLQGQASEWALLRRHSSEDLFGIQICGAYPDTIAHTVDLIDRECVVDFIDINMGCPIDIVVNKGAGSCLLTKPMRMKGIIQATYGTVDTPLTVKVRTGYFEGKNRIDSIISDVSQWGASAITIHGRTRQQRYSKLADWDYIYQCARKAPDTLHVLGNGDIFSYTDWNRHISDCPEISTCMIARGALIKPWLFTEIKEQRHWDISSNERLNMLKDFVHFGLEHWGSDTKGVETTRHFLLEWLSYTHRYIPVGLLDVIPQRLNWRPPSYFGRDDLETLMASESAADWIWISEMLLGKVPAGFTFAPKHKSNAYDRAENG</sequence>
<comment type="catalytic activity">
    <reaction evidence="15">
        <text>5,6-dihydrouridine(47) in tRNA + NAD(+) = uridine(47) in tRNA + NADH + H(+)</text>
        <dbReference type="Rhea" id="RHEA:53364"/>
        <dbReference type="Rhea" id="RHEA-COMP:13539"/>
        <dbReference type="Rhea" id="RHEA-COMP:13540"/>
        <dbReference type="ChEBI" id="CHEBI:15378"/>
        <dbReference type="ChEBI" id="CHEBI:57540"/>
        <dbReference type="ChEBI" id="CHEBI:57945"/>
        <dbReference type="ChEBI" id="CHEBI:65315"/>
        <dbReference type="ChEBI" id="CHEBI:74443"/>
        <dbReference type="EC" id="1.3.1.89"/>
    </reaction>
    <physiologicalReaction direction="right-to-left" evidence="15">
        <dbReference type="Rhea" id="RHEA:53366"/>
    </physiologicalReaction>
</comment>
<dbReference type="InterPro" id="IPR035587">
    <property type="entry name" value="DUS-like_FMN-bd"/>
</dbReference>
<evidence type="ECO:0000256" key="15">
    <source>
        <dbReference type="ARBA" id="ARBA00048266"/>
    </source>
</evidence>
<comment type="cofactor">
    <cofactor evidence="1 20">
        <name>FMN</name>
        <dbReference type="ChEBI" id="CHEBI:58210"/>
    </cofactor>
</comment>
<reference evidence="23" key="1">
    <citation type="journal article" date="2023" name="Nat. Commun.">
        <title>Diploid and tetraploid genomes of Acorus and the evolution of monocots.</title>
        <authorList>
            <person name="Ma L."/>
            <person name="Liu K.W."/>
            <person name="Li Z."/>
            <person name="Hsiao Y.Y."/>
            <person name="Qi Y."/>
            <person name="Fu T."/>
            <person name="Tang G.D."/>
            <person name="Zhang D."/>
            <person name="Sun W.H."/>
            <person name="Liu D.K."/>
            <person name="Li Y."/>
            <person name="Chen G.Z."/>
            <person name="Liu X.D."/>
            <person name="Liao X.Y."/>
            <person name="Jiang Y.T."/>
            <person name="Yu X."/>
            <person name="Hao Y."/>
            <person name="Huang J."/>
            <person name="Zhao X.W."/>
            <person name="Ke S."/>
            <person name="Chen Y.Y."/>
            <person name="Wu W.L."/>
            <person name="Hsu J.L."/>
            <person name="Lin Y.F."/>
            <person name="Huang M.D."/>
            <person name="Li C.Y."/>
            <person name="Huang L."/>
            <person name="Wang Z.W."/>
            <person name="Zhao X."/>
            <person name="Zhong W.Y."/>
            <person name="Peng D.H."/>
            <person name="Ahmad S."/>
            <person name="Lan S."/>
            <person name="Zhang J.S."/>
            <person name="Tsai W.C."/>
            <person name="Van de Peer Y."/>
            <person name="Liu Z.J."/>
        </authorList>
    </citation>
    <scope>NUCLEOTIDE SEQUENCE</scope>
    <source>
        <strain evidence="23">SCP</strain>
    </source>
</reference>
<evidence type="ECO:0000256" key="5">
    <source>
        <dbReference type="ARBA" id="ARBA00022664"/>
    </source>
</evidence>
<evidence type="ECO:0000256" key="18">
    <source>
        <dbReference type="ARBA" id="ARBA00049513"/>
    </source>
</evidence>
<dbReference type="GO" id="GO:0006397">
    <property type="term" value="P:mRNA processing"/>
    <property type="evidence" value="ECO:0007669"/>
    <property type="project" value="UniProtKB-KW"/>
</dbReference>
<evidence type="ECO:0000256" key="21">
    <source>
        <dbReference type="SAM" id="MobiDB-lite"/>
    </source>
</evidence>
<accession>A0AAV9BDW7</accession>
<dbReference type="PROSITE" id="PS50103">
    <property type="entry name" value="ZF_C3H1"/>
    <property type="match status" value="1"/>
</dbReference>
<comment type="catalytic activity">
    <reaction evidence="18">
        <text>5,6-dihydrouridine(47) in tRNA + NADP(+) = uridine(47) in tRNA + NADPH + H(+)</text>
        <dbReference type="Rhea" id="RHEA:53360"/>
        <dbReference type="Rhea" id="RHEA-COMP:13539"/>
        <dbReference type="Rhea" id="RHEA-COMP:13540"/>
        <dbReference type="ChEBI" id="CHEBI:15378"/>
        <dbReference type="ChEBI" id="CHEBI:57783"/>
        <dbReference type="ChEBI" id="CHEBI:58349"/>
        <dbReference type="ChEBI" id="CHEBI:65315"/>
        <dbReference type="ChEBI" id="CHEBI:74443"/>
        <dbReference type="EC" id="1.3.1.89"/>
    </reaction>
    <physiologicalReaction direction="right-to-left" evidence="18">
        <dbReference type="Rhea" id="RHEA:53362"/>
    </physiologicalReaction>
</comment>
<dbReference type="InterPro" id="IPR000571">
    <property type="entry name" value="Znf_CCCH"/>
</dbReference>
<evidence type="ECO:0000313" key="23">
    <source>
        <dbReference type="EMBL" id="KAK1274591.1"/>
    </source>
</evidence>
<protein>
    <recommendedName>
        <fullName evidence="2 20">tRNA-dihydrouridine(47) synthase [NAD(P)(+)]</fullName>
        <ecNumber evidence="20">1.3.1.-</ecNumber>
    </recommendedName>
    <alternativeName>
        <fullName evidence="20">tRNA-dihydrouridine synthase 3</fullName>
    </alternativeName>
</protein>
<name>A0AAV9BDW7_ACOGR</name>
<evidence type="ECO:0000256" key="20">
    <source>
        <dbReference type="RuleBase" id="RU291113"/>
    </source>
</evidence>